<keyword evidence="2" id="KW-1133">Transmembrane helix</keyword>
<organism evidence="4 5">
    <name type="scientific">Limosilactobacillus ingluviei DSM 15946</name>
    <dbReference type="NCBI Taxonomy" id="1423760"/>
    <lineage>
        <taxon>Bacteria</taxon>
        <taxon>Bacillati</taxon>
        <taxon>Bacillota</taxon>
        <taxon>Bacilli</taxon>
        <taxon>Lactobacillales</taxon>
        <taxon>Lactobacillaceae</taxon>
        <taxon>Limosilactobacillus</taxon>
    </lineage>
</organism>
<dbReference type="GO" id="GO:0004175">
    <property type="term" value="F:endopeptidase activity"/>
    <property type="evidence" value="ECO:0007669"/>
    <property type="project" value="UniProtKB-ARBA"/>
</dbReference>
<evidence type="ECO:0000259" key="3">
    <source>
        <dbReference type="Pfam" id="PF02517"/>
    </source>
</evidence>
<feature type="transmembrane region" description="Helical" evidence="2">
    <location>
        <begin position="88"/>
        <end position="108"/>
    </location>
</feature>
<evidence type="ECO:0000313" key="5">
    <source>
        <dbReference type="Proteomes" id="UP000050816"/>
    </source>
</evidence>
<dbReference type="Proteomes" id="UP000050816">
    <property type="component" value="Unassembled WGS sequence"/>
</dbReference>
<sequence length="232" mass="25869">MRTRIDLTQQPLWQRVLVMVGLALVIQVPPLFLFAVRQAGSQGARWGWLAGYFGVFIAIIALALAVYQRTGFGLKRALSWRQARDWIFGGWLVLLCCQLALSYFNRLWYHQTETANNQAIAELMGHDPLVIVAMSIGAILLSPVAEEVIFRGILIDLFFSRFQLIGPILVSGLVFSAEHASTNPISFLIYFMLGGVLAYVYQRTGHLEYTIAIHALNNLLATGALVVPLLLH</sequence>
<evidence type="ECO:0000313" key="4">
    <source>
        <dbReference type="EMBL" id="KRL89229.1"/>
    </source>
</evidence>
<dbReference type="RefSeq" id="WP_056955135.1">
    <property type="nucleotide sequence ID" value="NZ_AZFK01000052.1"/>
</dbReference>
<feature type="transmembrane region" description="Helical" evidence="2">
    <location>
        <begin position="213"/>
        <end position="231"/>
    </location>
</feature>
<dbReference type="EMBL" id="AZFK01000052">
    <property type="protein sequence ID" value="KRL89229.1"/>
    <property type="molecule type" value="Genomic_DNA"/>
</dbReference>
<name>A0A0R1U7H1_9LACO</name>
<keyword evidence="2" id="KW-0472">Membrane</keyword>
<feature type="transmembrane region" description="Helical" evidence="2">
    <location>
        <begin position="183"/>
        <end position="201"/>
    </location>
</feature>
<comment type="similarity">
    <text evidence="1">Belongs to the UPF0177 family.</text>
</comment>
<reference evidence="4 5" key="1">
    <citation type="journal article" date="2015" name="Genome Announc.">
        <title>Expanding the biotechnology potential of lactobacilli through comparative genomics of 213 strains and associated genera.</title>
        <authorList>
            <person name="Sun Z."/>
            <person name="Harris H.M."/>
            <person name="McCann A."/>
            <person name="Guo C."/>
            <person name="Argimon S."/>
            <person name="Zhang W."/>
            <person name="Yang X."/>
            <person name="Jeffery I.B."/>
            <person name="Cooney J.C."/>
            <person name="Kagawa T.F."/>
            <person name="Liu W."/>
            <person name="Song Y."/>
            <person name="Salvetti E."/>
            <person name="Wrobel A."/>
            <person name="Rasinkangas P."/>
            <person name="Parkhill J."/>
            <person name="Rea M.C."/>
            <person name="O'Sullivan O."/>
            <person name="Ritari J."/>
            <person name="Douillard F.P."/>
            <person name="Paul Ross R."/>
            <person name="Yang R."/>
            <person name="Briner A.E."/>
            <person name="Felis G.E."/>
            <person name="de Vos W.M."/>
            <person name="Barrangou R."/>
            <person name="Klaenhammer T.R."/>
            <person name="Caufield P.W."/>
            <person name="Cui Y."/>
            <person name="Zhang H."/>
            <person name="O'Toole P.W."/>
        </authorList>
    </citation>
    <scope>NUCLEOTIDE SEQUENCE [LARGE SCALE GENOMIC DNA]</scope>
    <source>
        <strain evidence="4 5">DSM 15946</strain>
    </source>
</reference>
<evidence type="ECO:0000256" key="1">
    <source>
        <dbReference type="ARBA" id="ARBA00009067"/>
    </source>
</evidence>
<dbReference type="GO" id="GO:0080120">
    <property type="term" value="P:CAAX-box protein maturation"/>
    <property type="evidence" value="ECO:0007669"/>
    <property type="project" value="UniProtKB-ARBA"/>
</dbReference>
<dbReference type="AlphaFoldDB" id="A0A0R1U7H1"/>
<proteinExistence type="inferred from homology"/>
<dbReference type="PATRIC" id="fig|1423760.3.peg.1939"/>
<feature type="transmembrane region" description="Helical" evidence="2">
    <location>
        <begin position="128"/>
        <end position="145"/>
    </location>
</feature>
<comment type="caution">
    <text evidence="4">The sequence shown here is derived from an EMBL/GenBank/DDBJ whole genome shotgun (WGS) entry which is preliminary data.</text>
</comment>
<feature type="transmembrane region" description="Helical" evidence="2">
    <location>
        <begin position="157"/>
        <end position="177"/>
    </location>
</feature>
<feature type="domain" description="CAAX prenyl protease 2/Lysostaphin resistance protein A-like" evidence="3">
    <location>
        <begin position="131"/>
        <end position="220"/>
    </location>
</feature>
<protein>
    <recommendedName>
        <fullName evidence="3">CAAX prenyl protease 2/Lysostaphin resistance protein A-like domain-containing protein</fullName>
    </recommendedName>
</protein>
<gene>
    <name evidence="4" type="ORF">FC43_GL001851</name>
</gene>
<dbReference type="Pfam" id="PF02517">
    <property type="entry name" value="Rce1-like"/>
    <property type="match status" value="1"/>
</dbReference>
<accession>A0A0R1U7H1</accession>
<evidence type="ECO:0000256" key="2">
    <source>
        <dbReference type="SAM" id="Phobius"/>
    </source>
</evidence>
<keyword evidence="2" id="KW-0812">Transmembrane</keyword>
<dbReference type="PANTHER" id="PTHR36435:SF1">
    <property type="entry name" value="CAAX AMINO TERMINAL PROTEASE FAMILY PROTEIN"/>
    <property type="match status" value="1"/>
</dbReference>
<feature type="transmembrane region" description="Helical" evidence="2">
    <location>
        <begin position="46"/>
        <end position="67"/>
    </location>
</feature>
<dbReference type="PANTHER" id="PTHR36435">
    <property type="entry name" value="SLR1288 PROTEIN"/>
    <property type="match status" value="1"/>
</dbReference>
<dbReference type="InterPro" id="IPR003675">
    <property type="entry name" value="Rce1/LyrA-like_dom"/>
</dbReference>
<dbReference type="InterPro" id="IPR052710">
    <property type="entry name" value="CAAX_protease"/>
</dbReference>
<feature type="transmembrane region" description="Helical" evidence="2">
    <location>
        <begin position="12"/>
        <end position="34"/>
    </location>
</feature>